<evidence type="ECO:0000256" key="9">
    <source>
        <dbReference type="ARBA" id="ARBA00049202"/>
    </source>
</evidence>
<accession>A0A6A5WJV3</accession>
<dbReference type="FunFam" id="3.30.1960.10:FF:000003">
    <property type="entry name" value="tRNA methyltransferase"/>
    <property type="match status" value="1"/>
</dbReference>
<evidence type="ECO:0000256" key="6">
    <source>
        <dbReference type="ARBA" id="ARBA00022691"/>
    </source>
</evidence>
<comment type="similarity">
    <text evidence="2">Belongs to the TYW3 family.</text>
</comment>
<evidence type="ECO:0000256" key="2">
    <source>
        <dbReference type="ARBA" id="ARBA00008569"/>
    </source>
</evidence>
<dbReference type="Gene3D" id="3.30.1960.10">
    <property type="entry name" value="tRNA wybutosine-synthesizing-like"/>
    <property type="match status" value="1"/>
</dbReference>
<sequence length="307" mass="33528">MPTRFELKKQRILEQLETPEEEYSDLSPKGSVDEPIRPLIAEINQLQGLVTTSSCSGRISVFLEGKKRDNDPEASNQADEPSRAGPGGKGGGSWLFISHSPVEAGGKDRNTSLMSTFNLSEGNGDAKSSPQSQCSYIHIKFEPMILHILTASLEDAQHVITAAMDSGFRESGALSLGASKARESNPMVAVRSTGYSFDAIVGFQDEHNRNVALVDETYLQILVGIANERFKVNSERIARFRASLLHQYTVVSESASSNAKQGWENADARKQRKREEGFARQRALQDQSVALDADTTFDGTNIDGAFG</sequence>
<protein>
    <recommendedName>
        <fullName evidence="11">tRNA wybutosine-synthesizing protein 3</fullName>
        <ecNumber evidence="3">2.1.1.282</ecNumber>
    </recommendedName>
    <alternativeName>
        <fullName evidence="8">tRNA(Phe) 7-((3-amino-3-carboxypropyl)-4-demethylwyosine(37)-N(4))-methyltransferase</fullName>
    </alternativeName>
</protein>
<evidence type="ECO:0000256" key="4">
    <source>
        <dbReference type="ARBA" id="ARBA00022603"/>
    </source>
</evidence>
<feature type="domain" description="tRNA wybutosine-synthesizing protein" evidence="13">
    <location>
        <begin position="8"/>
        <end position="244"/>
    </location>
</feature>
<evidence type="ECO:0000313" key="14">
    <source>
        <dbReference type="EMBL" id="KAF1997956.1"/>
    </source>
</evidence>
<comment type="function">
    <text evidence="10">S-adenosyl-L-methionine-dependent methyltransferase that acts as a component of the wybutosine biosynthesis pathway. Wybutosine is a hyper modified guanosine with a tricyclic base found at the 3'-position adjacent to the anticodon of eukaryotic phenylalanine tRNA. Probably methylates N-4 position of wybutosine-86 to produce wybutosine-72.</text>
</comment>
<dbReference type="GO" id="GO:0008168">
    <property type="term" value="F:methyltransferase activity"/>
    <property type="evidence" value="ECO:0007669"/>
    <property type="project" value="UniProtKB-KW"/>
</dbReference>
<dbReference type="GO" id="GO:0032259">
    <property type="term" value="P:methylation"/>
    <property type="evidence" value="ECO:0007669"/>
    <property type="project" value="UniProtKB-KW"/>
</dbReference>
<evidence type="ECO:0000256" key="8">
    <source>
        <dbReference type="ARBA" id="ARBA00030554"/>
    </source>
</evidence>
<keyword evidence="7" id="KW-0819">tRNA processing</keyword>
<evidence type="ECO:0000256" key="1">
    <source>
        <dbReference type="ARBA" id="ARBA00004797"/>
    </source>
</evidence>
<gene>
    <name evidence="14" type="ORF">P154DRAFT_524495</name>
</gene>
<comment type="catalytic activity">
    <reaction evidence="9">
        <text>4-demethyl-7-[(3S)-3-amino-3-carboxypropyl]wyosine(37) in tRNA(Phe) + S-adenosyl-L-methionine = 7-[(3S)-3-amino-3-carboxypropyl]wyosine(37) in tRNA(Phe) + S-adenosyl-L-homocysteine + H(+)</text>
        <dbReference type="Rhea" id="RHEA:36635"/>
        <dbReference type="Rhea" id="RHEA-COMP:10378"/>
        <dbReference type="Rhea" id="RHEA-COMP:10379"/>
        <dbReference type="ChEBI" id="CHEBI:15378"/>
        <dbReference type="ChEBI" id="CHEBI:57856"/>
        <dbReference type="ChEBI" id="CHEBI:59789"/>
        <dbReference type="ChEBI" id="CHEBI:73543"/>
        <dbReference type="ChEBI" id="CHEBI:73550"/>
        <dbReference type="EC" id="2.1.1.282"/>
    </reaction>
</comment>
<dbReference type="InterPro" id="IPR036602">
    <property type="entry name" value="tRNA_yW-synthesising-like_sf"/>
</dbReference>
<reference evidence="14" key="1">
    <citation type="journal article" date="2020" name="Stud. Mycol.">
        <title>101 Dothideomycetes genomes: a test case for predicting lifestyles and emergence of pathogens.</title>
        <authorList>
            <person name="Haridas S."/>
            <person name="Albert R."/>
            <person name="Binder M."/>
            <person name="Bloem J."/>
            <person name="Labutti K."/>
            <person name="Salamov A."/>
            <person name="Andreopoulos B."/>
            <person name="Baker S."/>
            <person name="Barry K."/>
            <person name="Bills G."/>
            <person name="Bluhm B."/>
            <person name="Cannon C."/>
            <person name="Castanera R."/>
            <person name="Culley D."/>
            <person name="Daum C."/>
            <person name="Ezra D."/>
            <person name="Gonzalez J."/>
            <person name="Henrissat B."/>
            <person name="Kuo A."/>
            <person name="Liang C."/>
            <person name="Lipzen A."/>
            <person name="Lutzoni F."/>
            <person name="Magnuson J."/>
            <person name="Mondo S."/>
            <person name="Nolan M."/>
            <person name="Ohm R."/>
            <person name="Pangilinan J."/>
            <person name="Park H.-J."/>
            <person name="Ramirez L."/>
            <person name="Alfaro M."/>
            <person name="Sun H."/>
            <person name="Tritt A."/>
            <person name="Yoshinaga Y."/>
            <person name="Zwiers L.-H."/>
            <person name="Turgeon B."/>
            <person name="Goodwin S."/>
            <person name="Spatafora J."/>
            <person name="Crous P."/>
            <person name="Grigoriev I."/>
        </authorList>
    </citation>
    <scope>NUCLEOTIDE SEQUENCE</scope>
    <source>
        <strain evidence="14">CBS 123094</strain>
    </source>
</reference>
<dbReference type="GO" id="GO:0008033">
    <property type="term" value="P:tRNA processing"/>
    <property type="evidence" value="ECO:0007669"/>
    <property type="project" value="UniProtKB-KW"/>
</dbReference>
<name>A0A6A5WJV3_9PLEO</name>
<dbReference type="EMBL" id="ML977608">
    <property type="protein sequence ID" value="KAF1997956.1"/>
    <property type="molecule type" value="Genomic_DNA"/>
</dbReference>
<evidence type="ECO:0000256" key="5">
    <source>
        <dbReference type="ARBA" id="ARBA00022679"/>
    </source>
</evidence>
<organism evidence="14 15">
    <name type="scientific">Amniculicola lignicola CBS 123094</name>
    <dbReference type="NCBI Taxonomy" id="1392246"/>
    <lineage>
        <taxon>Eukaryota</taxon>
        <taxon>Fungi</taxon>
        <taxon>Dikarya</taxon>
        <taxon>Ascomycota</taxon>
        <taxon>Pezizomycotina</taxon>
        <taxon>Dothideomycetes</taxon>
        <taxon>Pleosporomycetidae</taxon>
        <taxon>Pleosporales</taxon>
        <taxon>Amniculicolaceae</taxon>
        <taxon>Amniculicola</taxon>
    </lineage>
</organism>
<feature type="compositionally biased region" description="Basic and acidic residues" evidence="12">
    <location>
        <begin position="266"/>
        <end position="279"/>
    </location>
</feature>
<evidence type="ECO:0000256" key="12">
    <source>
        <dbReference type="SAM" id="MobiDB-lite"/>
    </source>
</evidence>
<evidence type="ECO:0000256" key="10">
    <source>
        <dbReference type="ARBA" id="ARBA00058049"/>
    </source>
</evidence>
<keyword evidence="15" id="KW-1185">Reference proteome</keyword>
<dbReference type="PANTHER" id="PTHR48418:SF1">
    <property type="entry name" value="TRNA WYBUTOSINE-SYNTHESIZING PROTEIN 3"/>
    <property type="match status" value="1"/>
</dbReference>
<dbReference type="InterPro" id="IPR003827">
    <property type="entry name" value="tRNA_yW-synthesising"/>
</dbReference>
<dbReference type="SUPFAM" id="SSF111278">
    <property type="entry name" value="SSo0622-like"/>
    <property type="match status" value="1"/>
</dbReference>
<evidence type="ECO:0000259" key="13">
    <source>
        <dbReference type="Pfam" id="PF02676"/>
    </source>
</evidence>
<evidence type="ECO:0000256" key="11">
    <source>
        <dbReference type="ARBA" id="ARBA00069229"/>
    </source>
</evidence>
<evidence type="ECO:0000313" key="15">
    <source>
        <dbReference type="Proteomes" id="UP000799779"/>
    </source>
</evidence>
<dbReference type="Pfam" id="PF02676">
    <property type="entry name" value="TYW3"/>
    <property type="match status" value="1"/>
</dbReference>
<evidence type="ECO:0000256" key="3">
    <source>
        <dbReference type="ARBA" id="ARBA00012750"/>
    </source>
</evidence>
<proteinExistence type="inferred from homology"/>
<dbReference type="EC" id="2.1.1.282" evidence="3"/>
<keyword evidence="5" id="KW-0808">Transferase</keyword>
<keyword evidence="6" id="KW-0949">S-adenosyl-L-methionine</keyword>
<dbReference type="OrthoDB" id="263283at2759"/>
<feature type="compositionally biased region" description="Basic and acidic residues" evidence="12">
    <location>
        <begin position="1"/>
        <end position="14"/>
    </location>
</feature>
<keyword evidence="4" id="KW-0489">Methyltransferase</keyword>
<evidence type="ECO:0000256" key="7">
    <source>
        <dbReference type="ARBA" id="ARBA00022694"/>
    </source>
</evidence>
<dbReference type="PANTHER" id="PTHR48418">
    <property type="entry name" value="TRNA WYBUTOSINE-SYNTHESIZING PROTEIN 3"/>
    <property type="match status" value="1"/>
</dbReference>
<feature type="region of interest" description="Disordered" evidence="12">
    <location>
        <begin position="259"/>
        <end position="281"/>
    </location>
</feature>
<dbReference type="Proteomes" id="UP000799779">
    <property type="component" value="Unassembled WGS sequence"/>
</dbReference>
<comment type="pathway">
    <text evidence="1">tRNA modification; wybutosine-tRNA(Phe) biosynthesis.</text>
</comment>
<dbReference type="AlphaFoldDB" id="A0A6A5WJV3"/>
<feature type="region of interest" description="Disordered" evidence="12">
    <location>
        <begin position="63"/>
        <end position="94"/>
    </location>
</feature>
<feature type="region of interest" description="Disordered" evidence="12">
    <location>
        <begin position="1"/>
        <end position="33"/>
    </location>
</feature>